<comment type="caution">
    <text evidence="1">The sequence shown here is derived from an EMBL/GenBank/DDBJ whole genome shotgun (WGS) entry which is preliminary data.</text>
</comment>
<reference evidence="2" key="1">
    <citation type="journal article" date="2019" name="Int. J. Syst. Evol. Microbiol.">
        <title>The Global Catalogue of Microorganisms (GCM) 10K type strain sequencing project: providing services to taxonomists for standard genome sequencing and annotation.</title>
        <authorList>
            <consortium name="The Broad Institute Genomics Platform"/>
            <consortium name="The Broad Institute Genome Sequencing Center for Infectious Disease"/>
            <person name="Wu L."/>
            <person name="Ma J."/>
        </authorList>
    </citation>
    <scope>NUCLEOTIDE SEQUENCE [LARGE SCALE GENOMIC DNA]</scope>
    <source>
        <strain evidence="2">CGMCC 1.8884</strain>
    </source>
</reference>
<protein>
    <submittedName>
        <fullName evidence="1">Uncharacterized protein</fullName>
    </submittedName>
</protein>
<proteinExistence type="predicted"/>
<accession>A0ABQ2PWU1</accession>
<dbReference type="EMBL" id="BMLZ01000016">
    <property type="protein sequence ID" value="GGP29851.1"/>
    <property type="molecule type" value="Genomic_DNA"/>
</dbReference>
<evidence type="ECO:0000313" key="1">
    <source>
        <dbReference type="EMBL" id="GGP29851.1"/>
    </source>
</evidence>
<sequence length="80" mass="9143">MSTLSRWSFHNAPTLVAHEFDRLSSLIKAMFDPEKRKQARLGMPSDSFRPERSMYESVLNFYQVYVLGGPENLGVHLAIA</sequence>
<dbReference type="Proteomes" id="UP000630135">
    <property type="component" value="Unassembled WGS sequence"/>
</dbReference>
<evidence type="ECO:0000313" key="2">
    <source>
        <dbReference type="Proteomes" id="UP000630135"/>
    </source>
</evidence>
<keyword evidence="2" id="KW-1185">Reference proteome</keyword>
<gene>
    <name evidence="1" type="ORF">GCM10008021_15020</name>
</gene>
<organism evidence="1 2">
    <name type="scientific">Deinococcus wulumuqiensis</name>
    <dbReference type="NCBI Taxonomy" id="980427"/>
    <lineage>
        <taxon>Bacteria</taxon>
        <taxon>Thermotogati</taxon>
        <taxon>Deinococcota</taxon>
        <taxon>Deinococci</taxon>
        <taxon>Deinococcales</taxon>
        <taxon>Deinococcaceae</taxon>
        <taxon>Deinococcus</taxon>
    </lineage>
</organism>
<name>A0ABQ2PWU1_9DEIO</name>